<sequence>MDSEAFDYQPRNVADSNISNDVSFLNQADQVSNLESSFTEAVRISRDIFSNEKYWKMNTAKINRMKRKACIDSEEQFPRLLSGYCKMFLVREER</sequence>
<protein>
    <submittedName>
        <fullName evidence="1">Uncharacterized protein</fullName>
    </submittedName>
</protein>
<gene>
    <name evidence="1" type="ORF">AVEN_154350_1</name>
</gene>
<organism evidence="1 2">
    <name type="scientific">Araneus ventricosus</name>
    <name type="common">Orbweaver spider</name>
    <name type="synonym">Epeira ventricosa</name>
    <dbReference type="NCBI Taxonomy" id="182803"/>
    <lineage>
        <taxon>Eukaryota</taxon>
        <taxon>Metazoa</taxon>
        <taxon>Ecdysozoa</taxon>
        <taxon>Arthropoda</taxon>
        <taxon>Chelicerata</taxon>
        <taxon>Arachnida</taxon>
        <taxon>Araneae</taxon>
        <taxon>Araneomorphae</taxon>
        <taxon>Entelegynae</taxon>
        <taxon>Araneoidea</taxon>
        <taxon>Araneidae</taxon>
        <taxon>Araneus</taxon>
    </lineage>
</organism>
<name>A0A4Y2WV40_ARAVE</name>
<keyword evidence="2" id="KW-1185">Reference proteome</keyword>
<reference evidence="1 2" key="1">
    <citation type="journal article" date="2019" name="Sci. Rep.">
        <title>Orb-weaving spider Araneus ventricosus genome elucidates the spidroin gene catalogue.</title>
        <authorList>
            <person name="Kono N."/>
            <person name="Nakamura H."/>
            <person name="Ohtoshi R."/>
            <person name="Moran D.A.P."/>
            <person name="Shinohara A."/>
            <person name="Yoshida Y."/>
            <person name="Fujiwara M."/>
            <person name="Mori M."/>
            <person name="Tomita M."/>
            <person name="Arakawa K."/>
        </authorList>
    </citation>
    <scope>NUCLEOTIDE SEQUENCE [LARGE SCALE GENOMIC DNA]</scope>
</reference>
<dbReference type="Proteomes" id="UP000499080">
    <property type="component" value="Unassembled WGS sequence"/>
</dbReference>
<dbReference type="EMBL" id="BGPR01065943">
    <property type="protein sequence ID" value="GBO40658.1"/>
    <property type="molecule type" value="Genomic_DNA"/>
</dbReference>
<comment type="caution">
    <text evidence="1">The sequence shown here is derived from an EMBL/GenBank/DDBJ whole genome shotgun (WGS) entry which is preliminary data.</text>
</comment>
<evidence type="ECO:0000313" key="2">
    <source>
        <dbReference type="Proteomes" id="UP000499080"/>
    </source>
</evidence>
<proteinExistence type="predicted"/>
<accession>A0A4Y2WV40</accession>
<evidence type="ECO:0000313" key="1">
    <source>
        <dbReference type="EMBL" id="GBO40658.1"/>
    </source>
</evidence>
<dbReference type="AlphaFoldDB" id="A0A4Y2WV40"/>